<keyword evidence="2" id="KW-0479">Metal-binding</keyword>
<evidence type="ECO:0000313" key="3">
    <source>
        <dbReference type="EMBL" id="KAJ3641623.1"/>
    </source>
</evidence>
<dbReference type="AlphaFoldDB" id="A0AA38HPY7"/>
<dbReference type="Gene3D" id="3.30.540.10">
    <property type="entry name" value="Fructose-1,6-Bisphosphatase, subunit A, domain 1"/>
    <property type="match status" value="1"/>
</dbReference>
<dbReference type="SUPFAM" id="SSF56655">
    <property type="entry name" value="Carbohydrate phosphatase"/>
    <property type="match status" value="1"/>
</dbReference>
<evidence type="ECO:0000256" key="2">
    <source>
        <dbReference type="PIRSR" id="PIRSR600760-2"/>
    </source>
</evidence>
<comment type="cofactor">
    <cofactor evidence="2">
        <name>Mg(2+)</name>
        <dbReference type="ChEBI" id="CHEBI:18420"/>
    </cofactor>
</comment>
<name>A0AA38HPY7_9CUCU</name>
<evidence type="ECO:0000313" key="4">
    <source>
        <dbReference type="Proteomes" id="UP001168821"/>
    </source>
</evidence>
<comment type="caution">
    <text evidence="3">The sequence shown here is derived from an EMBL/GenBank/DDBJ whole genome shotgun (WGS) entry which is preliminary data.</text>
</comment>
<dbReference type="EMBL" id="JALNTZ010000009">
    <property type="protein sequence ID" value="KAJ3641623.1"/>
    <property type="molecule type" value="Genomic_DNA"/>
</dbReference>
<keyword evidence="4" id="KW-1185">Reference proteome</keyword>
<dbReference type="Pfam" id="PF00459">
    <property type="entry name" value="Inositol_P"/>
    <property type="match status" value="1"/>
</dbReference>
<comment type="similarity">
    <text evidence="1">Belongs to the inositol monophosphatase superfamily.</text>
</comment>
<dbReference type="Gene3D" id="3.40.190.80">
    <property type="match status" value="1"/>
</dbReference>
<dbReference type="Proteomes" id="UP001168821">
    <property type="component" value="Unassembled WGS sequence"/>
</dbReference>
<evidence type="ECO:0000256" key="1">
    <source>
        <dbReference type="ARBA" id="ARBA00009759"/>
    </source>
</evidence>
<evidence type="ECO:0008006" key="5">
    <source>
        <dbReference type="Google" id="ProtNLM"/>
    </source>
</evidence>
<proteinExistence type="inferred from homology"/>
<dbReference type="InterPro" id="IPR000760">
    <property type="entry name" value="Inositol_monophosphatase-like"/>
</dbReference>
<dbReference type="GO" id="GO:0046872">
    <property type="term" value="F:metal ion binding"/>
    <property type="evidence" value="ECO:0007669"/>
    <property type="project" value="UniProtKB-KW"/>
</dbReference>
<dbReference type="InterPro" id="IPR050725">
    <property type="entry name" value="CysQ/Inositol_MonoPase"/>
</dbReference>
<sequence>WIDPIGTIIIRKHPIFTLFLDSTAEYINGVEEVDVSGITISGLKCVTVLIGVYDKKSGLPIIGIINQPFVENNGKRWFGRCYWGHPSETSLPPISPLPGTICVSSSEDPTVVKKLKETGYHITEASGAGYKILTVITGFADAYVLTKDSTFKWDTCGPQAILRSLDGDIVVYASALDKDPASVTYGIDTTCNTGGIIAYKDEGVLKDIIKCLT</sequence>
<feature type="non-terminal residue" evidence="3">
    <location>
        <position position="1"/>
    </location>
</feature>
<gene>
    <name evidence="3" type="ORF">Zmor_028119</name>
</gene>
<keyword evidence="2" id="KW-0460">Magnesium</keyword>
<organism evidence="3 4">
    <name type="scientific">Zophobas morio</name>
    <dbReference type="NCBI Taxonomy" id="2755281"/>
    <lineage>
        <taxon>Eukaryota</taxon>
        <taxon>Metazoa</taxon>
        <taxon>Ecdysozoa</taxon>
        <taxon>Arthropoda</taxon>
        <taxon>Hexapoda</taxon>
        <taxon>Insecta</taxon>
        <taxon>Pterygota</taxon>
        <taxon>Neoptera</taxon>
        <taxon>Endopterygota</taxon>
        <taxon>Coleoptera</taxon>
        <taxon>Polyphaga</taxon>
        <taxon>Cucujiformia</taxon>
        <taxon>Tenebrionidae</taxon>
        <taxon>Zophobas</taxon>
    </lineage>
</organism>
<accession>A0AA38HPY7</accession>
<dbReference type="GO" id="GO:0004441">
    <property type="term" value="F:inositol-1,4-bisphosphate 1-phosphatase activity"/>
    <property type="evidence" value="ECO:0007669"/>
    <property type="project" value="TreeGrafter"/>
</dbReference>
<protein>
    <recommendedName>
        <fullName evidence="5">Inositol polyphosphate 1-phosphatase</fullName>
    </recommendedName>
</protein>
<reference evidence="3" key="1">
    <citation type="journal article" date="2023" name="G3 (Bethesda)">
        <title>Whole genome assemblies of Zophobas morio and Tenebrio molitor.</title>
        <authorList>
            <person name="Kaur S."/>
            <person name="Stinson S.A."/>
            <person name="diCenzo G.C."/>
        </authorList>
    </citation>
    <scope>NUCLEOTIDE SEQUENCE</scope>
    <source>
        <strain evidence="3">QUZm001</strain>
    </source>
</reference>
<dbReference type="PANTHER" id="PTHR43028:SF3">
    <property type="entry name" value="INOSITOL POLYPHOSPHATE 1-PHOSPHATASE"/>
    <property type="match status" value="1"/>
</dbReference>
<feature type="binding site" evidence="2">
    <location>
        <position position="154"/>
    </location>
    <ligand>
        <name>Mg(2+)</name>
        <dbReference type="ChEBI" id="CHEBI:18420"/>
        <label>1</label>
        <note>catalytic</note>
    </ligand>
</feature>
<dbReference type="PANTHER" id="PTHR43028">
    <property type="entry name" value="3'(2'),5'-BISPHOSPHATE NUCLEOTIDASE 1"/>
    <property type="match status" value="1"/>
</dbReference>